<keyword evidence="9" id="KW-1185">Reference proteome</keyword>
<feature type="domain" description="BioF2-like acetyltransferase" evidence="7">
    <location>
        <begin position="148"/>
        <end position="274"/>
    </location>
</feature>
<dbReference type="Proteomes" id="UP000322917">
    <property type="component" value="Unassembled WGS sequence"/>
</dbReference>
<evidence type="ECO:0000256" key="3">
    <source>
        <dbReference type="ARBA" id="ARBA00022960"/>
    </source>
</evidence>
<accession>A0A1M6K2K7</accession>
<evidence type="ECO:0000256" key="1">
    <source>
        <dbReference type="ARBA" id="ARBA00009943"/>
    </source>
</evidence>
<keyword evidence="4" id="KW-0573">Peptidoglycan synthesis</keyword>
<evidence type="ECO:0000256" key="5">
    <source>
        <dbReference type="ARBA" id="ARBA00023315"/>
    </source>
</evidence>
<dbReference type="GO" id="GO:0071555">
    <property type="term" value="P:cell wall organization"/>
    <property type="evidence" value="ECO:0007669"/>
    <property type="project" value="UniProtKB-KW"/>
</dbReference>
<dbReference type="SUPFAM" id="SSF55729">
    <property type="entry name" value="Acyl-CoA N-acyltransferases (Nat)"/>
    <property type="match status" value="1"/>
</dbReference>
<dbReference type="PANTHER" id="PTHR36174:SF1">
    <property type="entry name" value="LIPID II:GLYCINE GLYCYLTRANSFERASE"/>
    <property type="match status" value="1"/>
</dbReference>
<dbReference type="Gene3D" id="3.40.630.30">
    <property type="match status" value="1"/>
</dbReference>
<dbReference type="InterPro" id="IPR016181">
    <property type="entry name" value="Acyl_CoA_acyltransferase"/>
</dbReference>
<evidence type="ECO:0000256" key="2">
    <source>
        <dbReference type="ARBA" id="ARBA00022679"/>
    </source>
</evidence>
<evidence type="ECO:0000313" key="9">
    <source>
        <dbReference type="Proteomes" id="UP000322917"/>
    </source>
</evidence>
<protein>
    <submittedName>
        <fullName evidence="8">Acetyltransferase (GNAT) domain-containing protein</fullName>
    </submittedName>
</protein>
<dbReference type="AlphaFoldDB" id="A0A1M6K2K7"/>
<dbReference type="GO" id="GO:0009252">
    <property type="term" value="P:peptidoglycan biosynthetic process"/>
    <property type="evidence" value="ECO:0007669"/>
    <property type="project" value="UniProtKB-KW"/>
</dbReference>
<sequence>MNCFLKSSMEVDRSIWNHDVLQKNGNPAQLYEAACAESVKMTPIFIEIIKDNVVVFRWLVFFRGYKYFGYIQANAEPTNCNPEYIDLAVREIIKRFKPFKFEFYSITLSRFPDRKILWDLGFYPIHEYGSNIIDLSKSEEELFDGIHSKHRNVIRKAIKEGVQILEDTSWEAISTYFDLSQETYARSNISGVAKQELINHYKALMATGNCRIFFAVHQECIQAAAFMLVSQRKAVYWHGASKSKPITGAANLLHWEIIKKFKSENILYYDFGGIALDAATGSKERGISLFKTRFGGTSHSFFGGQLILNSMKNSLFNWWRRIQ</sequence>
<evidence type="ECO:0000256" key="6">
    <source>
        <dbReference type="ARBA" id="ARBA00023316"/>
    </source>
</evidence>
<keyword evidence="5" id="KW-0012">Acyltransferase</keyword>
<dbReference type="GO" id="GO:0008360">
    <property type="term" value="P:regulation of cell shape"/>
    <property type="evidence" value="ECO:0007669"/>
    <property type="project" value="UniProtKB-KW"/>
</dbReference>
<dbReference type="EMBL" id="FQZD01000025">
    <property type="protein sequence ID" value="SHJ53201.1"/>
    <property type="molecule type" value="Genomic_DNA"/>
</dbReference>
<dbReference type="PANTHER" id="PTHR36174">
    <property type="entry name" value="LIPID II:GLYCINE GLYCYLTRANSFERASE"/>
    <property type="match status" value="1"/>
</dbReference>
<evidence type="ECO:0000259" key="7">
    <source>
        <dbReference type="Pfam" id="PF13480"/>
    </source>
</evidence>
<dbReference type="InterPro" id="IPR003447">
    <property type="entry name" value="FEMABX"/>
</dbReference>
<evidence type="ECO:0000256" key="4">
    <source>
        <dbReference type="ARBA" id="ARBA00022984"/>
    </source>
</evidence>
<dbReference type="RefSeq" id="WP_149735433.1">
    <property type="nucleotide sequence ID" value="NZ_FQZD01000025.1"/>
</dbReference>
<reference evidence="8 9" key="1">
    <citation type="submission" date="2016-11" db="EMBL/GenBank/DDBJ databases">
        <authorList>
            <person name="Varghese N."/>
            <person name="Submissions S."/>
        </authorList>
    </citation>
    <scope>NUCLEOTIDE SEQUENCE [LARGE SCALE GENOMIC DNA]</scope>
    <source>
        <strain evidence="8 9">DSM 15287</strain>
    </source>
</reference>
<name>A0A1M6K2K7_9FIRM</name>
<proteinExistence type="inferred from homology"/>
<gene>
    <name evidence="8" type="ORF">SAMN02745170_02753</name>
</gene>
<dbReference type="InterPro" id="IPR038740">
    <property type="entry name" value="BioF2-like_GNAT_dom"/>
</dbReference>
<organism evidence="8 9">
    <name type="scientific">Propionispora hippei DSM 15287</name>
    <dbReference type="NCBI Taxonomy" id="1123003"/>
    <lineage>
        <taxon>Bacteria</taxon>
        <taxon>Bacillati</taxon>
        <taxon>Bacillota</taxon>
        <taxon>Negativicutes</taxon>
        <taxon>Selenomonadales</taxon>
        <taxon>Sporomusaceae</taxon>
        <taxon>Propionispora</taxon>
    </lineage>
</organism>
<comment type="similarity">
    <text evidence="1">Belongs to the FemABX family.</text>
</comment>
<dbReference type="PROSITE" id="PS51191">
    <property type="entry name" value="FEMABX"/>
    <property type="match status" value="1"/>
</dbReference>
<dbReference type="Pfam" id="PF13480">
    <property type="entry name" value="Acetyltransf_6"/>
    <property type="match status" value="1"/>
</dbReference>
<dbReference type="GO" id="GO:0016755">
    <property type="term" value="F:aminoacyltransferase activity"/>
    <property type="evidence" value="ECO:0007669"/>
    <property type="project" value="InterPro"/>
</dbReference>
<evidence type="ECO:0000313" key="8">
    <source>
        <dbReference type="EMBL" id="SHJ53201.1"/>
    </source>
</evidence>
<keyword evidence="6" id="KW-0961">Cell wall biogenesis/degradation</keyword>
<dbReference type="InterPro" id="IPR050644">
    <property type="entry name" value="PG_Glycine_Bridge_Synth"/>
</dbReference>
<dbReference type="OrthoDB" id="5622654at2"/>
<keyword evidence="3" id="KW-0133">Cell shape</keyword>
<keyword evidence="2 8" id="KW-0808">Transferase</keyword>